<name>A0A1I0MLK7_9BACT</name>
<dbReference type="PANTHER" id="PTHR36536:SF3">
    <property type="entry name" value="UPF0111 PROTEIN HI_1603"/>
    <property type="match status" value="1"/>
</dbReference>
<gene>
    <name evidence="2" type="ORF">SAMN04487850_0756</name>
</gene>
<evidence type="ECO:0000313" key="2">
    <source>
        <dbReference type="EMBL" id="SEV88972.1"/>
    </source>
</evidence>
<evidence type="ECO:0000256" key="1">
    <source>
        <dbReference type="ARBA" id="ARBA00008591"/>
    </source>
</evidence>
<sequence length="215" mass="25226">MLGRNKVKQIVADLDQFIDKMDECVLIYKNGIRNYLEGNKDAFNGNIQAITAIRDNTTDMRRGIENSLYTYALITENRIDILQLLEHMDMIVGQLYKNLVQYEIEIPFFPSELNIEFLKLVELVSLSVEIVAQAIRDHFRSPQQLTEKIHTIYFYEKEVEKLAQAIKRKVFHEMENFKLSQKIHLRYFTLHVEQIAEEAVKAADLLSVLAVKQRY</sequence>
<dbReference type="PANTHER" id="PTHR36536">
    <property type="entry name" value="UPF0111 PROTEIN HI_1603"/>
    <property type="match status" value="1"/>
</dbReference>
<organism evidence="2 3">
    <name type="scientific">Prevotella aff. ruminicola Tc2-24</name>
    <dbReference type="NCBI Taxonomy" id="81582"/>
    <lineage>
        <taxon>Bacteria</taxon>
        <taxon>Pseudomonadati</taxon>
        <taxon>Bacteroidota</taxon>
        <taxon>Bacteroidia</taxon>
        <taxon>Bacteroidales</taxon>
        <taxon>Prevotellaceae</taxon>
        <taxon>Prevotella</taxon>
    </lineage>
</organism>
<dbReference type="AlphaFoldDB" id="A0A1I0MLK7"/>
<dbReference type="Gene3D" id="1.20.58.220">
    <property type="entry name" value="Phosphate transport system protein phou homolog 2, domain 2"/>
    <property type="match status" value="1"/>
</dbReference>
<dbReference type="Proteomes" id="UP000199373">
    <property type="component" value="Unassembled WGS sequence"/>
</dbReference>
<dbReference type="EMBL" id="FOIQ01000001">
    <property type="protein sequence ID" value="SEV88972.1"/>
    <property type="molecule type" value="Genomic_DNA"/>
</dbReference>
<dbReference type="InterPro" id="IPR038078">
    <property type="entry name" value="PhoU-like_sf"/>
</dbReference>
<dbReference type="Pfam" id="PF01865">
    <property type="entry name" value="PhoU_div"/>
    <property type="match status" value="1"/>
</dbReference>
<dbReference type="RefSeq" id="WP_091899804.1">
    <property type="nucleotide sequence ID" value="NZ_FOIQ01000001.1"/>
</dbReference>
<evidence type="ECO:0008006" key="4">
    <source>
        <dbReference type="Google" id="ProtNLM"/>
    </source>
</evidence>
<dbReference type="InterPro" id="IPR018445">
    <property type="entry name" value="Put_Phosphate_transp_reg"/>
</dbReference>
<comment type="similarity">
    <text evidence="1">Belongs to the UPF0111 family.</text>
</comment>
<evidence type="ECO:0000313" key="3">
    <source>
        <dbReference type="Proteomes" id="UP000199373"/>
    </source>
</evidence>
<protein>
    <recommendedName>
        <fullName evidence="4">Phosphate transport regulator (Distant homolog of PhoU)</fullName>
    </recommendedName>
</protein>
<reference evidence="2 3" key="1">
    <citation type="submission" date="2016-10" db="EMBL/GenBank/DDBJ databases">
        <authorList>
            <person name="de Groot N.N."/>
        </authorList>
    </citation>
    <scope>NUCLEOTIDE SEQUENCE [LARGE SCALE GENOMIC DNA]</scope>
    <source>
        <strain evidence="2 3">TC2-24</strain>
    </source>
</reference>
<dbReference type="InterPro" id="IPR002727">
    <property type="entry name" value="DUF47"/>
</dbReference>
<proteinExistence type="inferred from homology"/>
<accession>A0A1I0MLK7</accession>
<keyword evidence="3" id="KW-1185">Reference proteome</keyword>